<dbReference type="SUPFAM" id="SSF52738">
    <property type="entry name" value="Methylesterase CheB, C-terminal domain"/>
    <property type="match status" value="1"/>
</dbReference>
<dbReference type="PANTHER" id="PTHR42872">
    <property type="entry name" value="PROTEIN-GLUTAMATE METHYLESTERASE/PROTEIN-GLUTAMINE GLUTAMINASE"/>
    <property type="match status" value="1"/>
</dbReference>
<protein>
    <recommendedName>
        <fullName evidence="2">protein-glutamate methylesterase</fullName>
        <ecNumber evidence="2">3.1.1.61</ecNumber>
    </recommendedName>
</protein>
<feature type="active site" evidence="4">
    <location>
        <position position="18"/>
    </location>
</feature>
<evidence type="ECO:0000256" key="4">
    <source>
        <dbReference type="PROSITE-ProRule" id="PRU00050"/>
    </source>
</evidence>
<gene>
    <name evidence="6" type="ORF">ACFSB2_08220</name>
</gene>
<dbReference type="PROSITE" id="PS50122">
    <property type="entry name" value="CHEB"/>
    <property type="match status" value="1"/>
</dbReference>
<dbReference type="PANTHER" id="PTHR42872:SF6">
    <property type="entry name" value="PROTEIN-GLUTAMATE METHYLESTERASE_PROTEIN-GLUTAMINE GLUTAMINASE"/>
    <property type="match status" value="1"/>
</dbReference>
<feature type="active site" evidence="4">
    <location>
        <position position="45"/>
    </location>
</feature>
<accession>A0ABW4JE66</accession>
<name>A0ABW4JE66_9BACL</name>
<evidence type="ECO:0000313" key="6">
    <source>
        <dbReference type="EMBL" id="MFD1674684.1"/>
    </source>
</evidence>
<dbReference type="EC" id="3.1.1.61" evidence="2"/>
<feature type="domain" description="CheB-type methylesterase" evidence="5">
    <location>
        <begin position="6"/>
        <end position="201"/>
    </location>
</feature>
<dbReference type="Pfam" id="PF01339">
    <property type="entry name" value="CheB_methylest"/>
    <property type="match status" value="1"/>
</dbReference>
<feature type="active site" evidence="4">
    <location>
        <position position="143"/>
    </location>
</feature>
<evidence type="ECO:0000313" key="7">
    <source>
        <dbReference type="Proteomes" id="UP001597079"/>
    </source>
</evidence>
<dbReference type="CDD" id="cd16432">
    <property type="entry name" value="CheB_Rec"/>
    <property type="match status" value="1"/>
</dbReference>
<dbReference type="EMBL" id="JBHUCX010000020">
    <property type="protein sequence ID" value="MFD1674684.1"/>
    <property type="molecule type" value="Genomic_DNA"/>
</dbReference>
<proteinExistence type="predicted"/>
<evidence type="ECO:0000259" key="5">
    <source>
        <dbReference type="PROSITE" id="PS50122"/>
    </source>
</evidence>
<dbReference type="RefSeq" id="WP_377942540.1">
    <property type="nucleotide sequence ID" value="NZ_JBHUCX010000020.1"/>
</dbReference>
<keyword evidence="7" id="KW-1185">Reference proteome</keyword>
<comment type="caution">
    <text evidence="6">The sequence shown here is derived from an EMBL/GenBank/DDBJ whole genome shotgun (WGS) entry which is preliminary data.</text>
</comment>
<dbReference type="Proteomes" id="UP001597079">
    <property type="component" value="Unassembled WGS sequence"/>
</dbReference>
<sequence length="208" mass="22190">MEHVSDGRVHALVMIGSSTGGPSALTDLLRSFDPVPGVACCVVQHMPRGFTANLARRLNDCSRWQVVEAQDGVQVRAGVVYVAPAGRQMRLGKQNEILALYVQKGEPVSGHQPSVDVLFHSAAMSPFRDLTLIGVLMTGMGRDGAQGLLALRAFGGLTIAESEATAVIYGMPKAAIEAGAAMEVLPRQEIASLLETHLRTCRETRTRG</sequence>
<organism evidence="6 7">
    <name type="scientific">Alicyclobacillus fodiniaquatilis</name>
    <dbReference type="NCBI Taxonomy" id="1661150"/>
    <lineage>
        <taxon>Bacteria</taxon>
        <taxon>Bacillati</taxon>
        <taxon>Bacillota</taxon>
        <taxon>Bacilli</taxon>
        <taxon>Bacillales</taxon>
        <taxon>Alicyclobacillaceae</taxon>
        <taxon>Alicyclobacillus</taxon>
    </lineage>
</organism>
<evidence type="ECO:0000256" key="2">
    <source>
        <dbReference type="ARBA" id="ARBA00039140"/>
    </source>
</evidence>
<reference evidence="7" key="1">
    <citation type="journal article" date="2019" name="Int. J. Syst. Evol. Microbiol.">
        <title>The Global Catalogue of Microorganisms (GCM) 10K type strain sequencing project: providing services to taxonomists for standard genome sequencing and annotation.</title>
        <authorList>
            <consortium name="The Broad Institute Genomics Platform"/>
            <consortium name="The Broad Institute Genome Sequencing Center for Infectious Disease"/>
            <person name="Wu L."/>
            <person name="Ma J."/>
        </authorList>
    </citation>
    <scope>NUCLEOTIDE SEQUENCE [LARGE SCALE GENOMIC DNA]</scope>
    <source>
        <strain evidence="7">CGMCC 1.12286</strain>
    </source>
</reference>
<keyword evidence="1 4" id="KW-0378">Hydrolase</keyword>
<evidence type="ECO:0000256" key="1">
    <source>
        <dbReference type="ARBA" id="ARBA00022801"/>
    </source>
</evidence>
<keyword evidence="4" id="KW-0145">Chemotaxis</keyword>
<dbReference type="InterPro" id="IPR035909">
    <property type="entry name" value="CheB_C"/>
</dbReference>
<dbReference type="Gene3D" id="3.40.50.180">
    <property type="entry name" value="Methylesterase CheB, C-terminal domain"/>
    <property type="match status" value="1"/>
</dbReference>
<comment type="catalytic activity">
    <reaction evidence="3">
        <text>[protein]-L-glutamate 5-O-methyl ester + H2O = L-glutamyl-[protein] + methanol + H(+)</text>
        <dbReference type="Rhea" id="RHEA:23236"/>
        <dbReference type="Rhea" id="RHEA-COMP:10208"/>
        <dbReference type="Rhea" id="RHEA-COMP:10311"/>
        <dbReference type="ChEBI" id="CHEBI:15377"/>
        <dbReference type="ChEBI" id="CHEBI:15378"/>
        <dbReference type="ChEBI" id="CHEBI:17790"/>
        <dbReference type="ChEBI" id="CHEBI:29973"/>
        <dbReference type="ChEBI" id="CHEBI:82795"/>
        <dbReference type="EC" id="3.1.1.61"/>
    </reaction>
</comment>
<dbReference type="InterPro" id="IPR000673">
    <property type="entry name" value="Sig_transdc_resp-reg_Me-estase"/>
</dbReference>
<evidence type="ECO:0000256" key="3">
    <source>
        <dbReference type="ARBA" id="ARBA00048267"/>
    </source>
</evidence>